<feature type="region of interest" description="Disordered" evidence="3">
    <location>
        <begin position="35"/>
        <end position="111"/>
    </location>
</feature>
<proteinExistence type="inferred from homology"/>
<feature type="compositionally biased region" description="Basic residues" evidence="3">
    <location>
        <begin position="79"/>
        <end position="88"/>
    </location>
</feature>
<dbReference type="PANTHER" id="PTHR31101">
    <property type="entry name" value="UPF0547 PROTEIN C16ORF87"/>
    <property type="match status" value="1"/>
</dbReference>
<reference evidence="5" key="1">
    <citation type="submission" date="2017-01" db="EMBL/GenBank/DDBJ databases">
        <title>A deep insight into the sialotranscriptome of adult male and female Cluex tarsalis mosquitoes.</title>
        <authorList>
            <person name="Ribeiro J.M."/>
            <person name="Moreira F."/>
            <person name="Bernard K.A."/>
            <person name="Calvo E."/>
        </authorList>
    </citation>
    <scope>NUCLEOTIDE SEQUENCE</scope>
    <source>
        <strain evidence="5">Kern County</strain>
        <tissue evidence="5">Salivary glands</tissue>
    </source>
</reference>
<evidence type="ECO:0000256" key="1">
    <source>
        <dbReference type="ARBA" id="ARBA00008336"/>
    </source>
</evidence>
<dbReference type="AlphaFoldDB" id="A0A1Q3FW89"/>
<accession>A0A1Q3FW89</accession>
<organism evidence="5">
    <name type="scientific">Culex tarsalis</name>
    <name type="common">Encephalitis mosquito</name>
    <dbReference type="NCBI Taxonomy" id="7177"/>
    <lineage>
        <taxon>Eukaryota</taxon>
        <taxon>Metazoa</taxon>
        <taxon>Ecdysozoa</taxon>
        <taxon>Arthropoda</taxon>
        <taxon>Hexapoda</taxon>
        <taxon>Insecta</taxon>
        <taxon>Pterygota</taxon>
        <taxon>Neoptera</taxon>
        <taxon>Endopterygota</taxon>
        <taxon>Diptera</taxon>
        <taxon>Nematocera</taxon>
        <taxon>Culicoidea</taxon>
        <taxon>Culicidae</taxon>
        <taxon>Culicinae</taxon>
        <taxon>Culicini</taxon>
        <taxon>Culex</taxon>
        <taxon>Culex</taxon>
    </lineage>
</organism>
<evidence type="ECO:0000256" key="3">
    <source>
        <dbReference type="SAM" id="MobiDB-lite"/>
    </source>
</evidence>
<sequence length="186" mass="20286">MVKTRMISKNCPGCESPIAIASKKCPSCGFTFGTARQSNPAYTPNAVGRPKGSKGKAKPSAAEVRKAAAMAAASSSQVQRRRTGRVRREKPNYYDSLQYEKKKKKSKKPTRSALFKGKEGKQTQLISAKETQAARANRHAQRRIKKEEIDGGGDLAAKLPADKQAIAALILSEINRKMGSVVWKQP</sequence>
<evidence type="ECO:0000256" key="2">
    <source>
        <dbReference type="ARBA" id="ARBA00023054"/>
    </source>
</evidence>
<name>A0A1Q3FW89_CULTA</name>
<evidence type="ECO:0000259" key="4">
    <source>
        <dbReference type="Pfam" id="PF10571"/>
    </source>
</evidence>
<feature type="compositionally biased region" description="Low complexity" evidence="3">
    <location>
        <begin position="58"/>
        <end position="78"/>
    </location>
</feature>
<protein>
    <recommendedName>
        <fullName evidence="4">UPF0547 domain-containing protein</fullName>
    </recommendedName>
</protein>
<evidence type="ECO:0000313" key="5">
    <source>
        <dbReference type="EMBL" id="JAV31874.1"/>
    </source>
</evidence>
<dbReference type="Pfam" id="PF10571">
    <property type="entry name" value="UPF0547"/>
    <property type="match status" value="1"/>
</dbReference>
<feature type="region of interest" description="Disordered" evidence="3">
    <location>
        <begin position="129"/>
        <end position="155"/>
    </location>
</feature>
<dbReference type="InterPro" id="IPR040246">
    <property type="entry name" value="C16orf87-like"/>
</dbReference>
<dbReference type="InterPro" id="IPR018886">
    <property type="entry name" value="UPF0547"/>
</dbReference>
<feature type="domain" description="UPF0547" evidence="4">
    <location>
        <begin position="9"/>
        <end position="32"/>
    </location>
</feature>
<comment type="similarity">
    <text evidence="1">Belongs to the UPF0547 family.</text>
</comment>
<feature type="compositionally biased region" description="Basic residues" evidence="3">
    <location>
        <begin position="101"/>
        <end position="110"/>
    </location>
</feature>
<keyword evidence="2" id="KW-0175">Coiled coil</keyword>
<dbReference type="EMBL" id="GFDL01003171">
    <property type="protein sequence ID" value="JAV31874.1"/>
    <property type="molecule type" value="Transcribed_RNA"/>
</dbReference>